<dbReference type="EMBL" id="JAVRIA010000001">
    <property type="protein sequence ID" value="MDT0557495.1"/>
    <property type="molecule type" value="Genomic_DNA"/>
</dbReference>
<gene>
    <name evidence="4" type="ORF">RM697_02470</name>
</gene>
<feature type="domain" description="DUF5916" evidence="3">
    <location>
        <begin position="229"/>
        <end position="804"/>
    </location>
</feature>
<comment type="caution">
    <text evidence="4">The sequence shown here is derived from an EMBL/GenBank/DDBJ whole genome shotgun (WGS) entry which is preliminary data.</text>
</comment>
<dbReference type="SUPFAM" id="SSF49344">
    <property type="entry name" value="CBD9-like"/>
    <property type="match status" value="1"/>
</dbReference>
<name>A0ABU2YH53_9FLAO</name>
<evidence type="ECO:0000256" key="1">
    <source>
        <dbReference type="SAM" id="SignalP"/>
    </source>
</evidence>
<keyword evidence="1" id="KW-0732">Signal</keyword>
<proteinExistence type="predicted"/>
<dbReference type="Proteomes" id="UP001259492">
    <property type="component" value="Unassembled WGS sequence"/>
</dbReference>
<feature type="chain" id="PRO_5046353688" evidence="1">
    <location>
        <begin position="21"/>
        <end position="812"/>
    </location>
</feature>
<dbReference type="InterPro" id="IPR010502">
    <property type="entry name" value="Carb-bd_dom_fam9"/>
</dbReference>
<evidence type="ECO:0000313" key="4">
    <source>
        <dbReference type="EMBL" id="MDT0557495.1"/>
    </source>
</evidence>
<evidence type="ECO:0000313" key="5">
    <source>
        <dbReference type="Proteomes" id="UP001259492"/>
    </source>
</evidence>
<evidence type="ECO:0000259" key="3">
    <source>
        <dbReference type="Pfam" id="PF19313"/>
    </source>
</evidence>
<dbReference type="Gene3D" id="2.60.40.1190">
    <property type="match status" value="1"/>
</dbReference>
<dbReference type="RefSeq" id="WP_311426260.1">
    <property type="nucleotide sequence ID" value="NZ_JAVRIA010000001.1"/>
</dbReference>
<organism evidence="4 5">
    <name type="scientific">Microcosmobacter mediterraneus</name>
    <dbReference type="NCBI Taxonomy" id="3075607"/>
    <lineage>
        <taxon>Bacteria</taxon>
        <taxon>Pseudomonadati</taxon>
        <taxon>Bacteroidota</taxon>
        <taxon>Flavobacteriia</taxon>
        <taxon>Flavobacteriales</taxon>
        <taxon>Flavobacteriaceae</taxon>
        <taxon>Microcosmobacter</taxon>
    </lineage>
</organism>
<keyword evidence="5" id="KW-1185">Reference proteome</keyword>
<protein>
    <submittedName>
        <fullName evidence="4">DUF5916 domain-containing protein</fullName>
    </submittedName>
</protein>
<reference evidence="4 5" key="1">
    <citation type="submission" date="2023-09" db="EMBL/GenBank/DDBJ databases">
        <authorList>
            <person name="Rey-Velasco X."/>
        </authorList>
    </citation>
    <scope>NUCLEOTIDE SEQUENCE [LARGE SCALE GENOMIC DNA]</scope>
    <source>
        <strain evidence="4 5">W332</strain>
    </source>
</reference>
<feature type="signal peptide" evidence="1">
    <location>
        <begin position="1"/>
        <end position="20"/>
    </location>
</feature>
<feature type="domain" description="Carbohydrate-binding" evidence="2">
    <location>
        <begin position="37"/>
        <end position="191"/>
    </location>
</feature>
<sequence>MKIRLIFLLFLFSFLSSSFAQNKKILQTKRTKVAPKIDGVLNDVAWQNAEIATDFVQFRPEIGTTAPQDKRTEVRITFDDKAIYVAAYLYDDPELIMKQLINRDNFGQTDFFSVIINPNNDAQNDTNFFVFSSGQQADAIANPSIGEDFSWNAVWRSAVKINDDGWTVEMEIPYRTLRFADEENPIWGLQFSRQFRRDRSQYTWNPIDPTKGNFGLYHGELHGLEGLKPPIRLNLYPFTTGILNNFDGETKTDLTFGMDVKYGITDNFTLDATLVPDFSQAGFDNVVLNLGPFEQTFSEQRQFFTEGVDLFSKGGLFFSRRVGSAPTGELNLAENEEANVPNVVKVLNALKVSGRTKNGWGLGIFNAITEKTFATVTNTDSGESRREVVEPFTNYNILVVDKQFGGNSAISLINTNVLREGEFRDGNATAIVANLVNKKNTFRFDTELRMSNVNYQSQDSETGFSSFMFVGKVAGNFRYSFDHRFADTKYEINDLGLNFRNNRNDFGMDLSYQTFEPSGKLNSYRINFFTNYRRLVKPDTYSRFNLGGGYRAFTKKLDAYGFRLNIEPGKQYDFFESRDGRPFIFENFISTGGWVSTNYNRIFAIDIRANIGALFEDGRDLFTYDFNIEPRVRVSDKLLMVYGISFNHRNGDRGYATAVDDQPILGERNRQIVTNSISANYTFNPFHTLGLTFRHYWDTVNYDYELYTLLDNGRLTTAEGFTVDNVGGNPNINFSTWNIDLSYSWQFAQGSFLTFLYRNQLFNFDENAEDGFSDSLDLLFRQPMQNTFSIRLQYFIDFNGMKSFFKKNKPSS</sequence>
<dbReference type="Pfam" id="PF19313">
    <property type="entry name" value="DUF5916"/>
    <property type="match status" value="1"/>
</dbReference>
<evidence type="ECO:0000259" key="2">
    <source>
        <dbReference type="Pfam" id="PF06452"/>
    </source>
</evidence>
<dbReference type="CDD" id="cd09618">
    <property type="entry name" value="CBM9_like_2"/>
    <property type="match status" value="1"/>
</dbReference>
<dbReference type="InterPro" id="IPR045670">
    <property type="entry name" value="DUF5916"/>
</dbReference>
<dbReference type="Pfam" id="PF06452">
    <property type="entry name" value="CBM9_1"/>
    <property type="match status" value="1"/>
</dbReference>
<accession>A0ABU2YH53</accession>